<sequence>MADTAIAVEQERSMPSALDRVKKLLVEEQVKPKAPAKVVDKVSLRRNKFTEYLNGQISLVNPARPIKNQAAGKKKPKPIRPSYWTNEQGKIVLVLRYGTSPVIIDKNKPHFVVADNKQLEEVLDALVEATSAGELDPQLEQASRKKVGGEEAAS</sequence>
<accession>A0ABU9ZKL5</accession>
<gene>
    <name evidence="2" type="ORF">PUR21_31070</name>
</gene>
<proteinExistence type="predicted"/>
<reference evidence="2 3" key="1">
    <citation type="journal article" date="2023" name="PLoS ONE">
        <title>Complete genome assembly of Hawai'i environmental nontuberculous mycobacteria reveals unexpected co-isolation with methylobacteria.</title>
        <authorList>
            <person name="Hendrix J."/>
            <person name="Epperson L.E."/>
            <person name="Tong E.I."/>
            <person name="Chan Y.L."/>
            <person name="Hasan N.A."/>
            <person name="Dawrs S.N."/>
            <person name="Norton G.J."/>
            <person name="Virdi R."/>
            <person name="Crooks J.L."/>
            <person name="Chan E.D."/>
            <person name="Honda J.R."/>
            <person name="Strong M."/>
        </authorList>
    </citation>
    <scope>NUCLEOTIDE SEQUENCE [LARGE SCALE GENOMIC DNA]</scope>
    <source>
        <strain evidence="2 3">NJH_HI01</strain>
    </source>
</reference>
<comment type="caution">
    <text evidence="2">The sequence shown here is derived from an EMBL/GenBank/DDBJ whole genome shotgun (WGS) entry which is preliminary data.</text>
</comment>
<evidence type="ECO:0000313" key="3">
    <source>
        <dbReference type="Proteomes" id="UP001404845"/>
    </source>
</evidence>
<evidence type="ECO:0000256" key="1">
    <source>
        <dbReference type="SAM" id="MobiDB-lite"/>
    </source>
</evidence>
<protein>
    <submittedName>
        <fullName evidence="2">Uncharacterized protein</fullName>
    </submittedName>
</protein>
<feature type="region of interest" description="Disordered" evidence="1">
    <location>
        <begin position="134"/>
        <end position="154"/>
    </location>
</feature>
<evidence type="ECO:0000313" key="2">
    <source>
        <dbReference type="EMBL" id="MEN3231998.1"/>
    </source>
</evidence>
<dbReference type="RefSeq" id="WP_345972673.1">
    <property type="nucleotide sequence ID" value="NZ_JAQYXL010000006.1"/>
</dbReference>
<name>A0ABU9ZKL5_9HYPH</name>
<keyword evidence="3" id="KW-1185">Reference proteome</keyword>
<dbReference type="Proteomes" id="UP001404845">
    <property type="component" value="Unassembled WGS sequence"/>
</dbReference>
<organism evidence="2 3">
    <name type="scientific">Methylorubrum rhodesianum</name>
    <dbReference type="NCBI Taxonomy" id="29427"/>
    <lineage>
        <taxon>Bacteria</taxon>
        <taxon>Pseudomonadati</taxon>
        <taxon>Pseudomonadota</taxon>
        <taxon>Alphaproteobacteria</taxon>
        <taxon>Hyphomicrobiales</taxon>
        <taxon>Methylobacteriaceae</taxon>
        <taxon>Methylorubrum</taxon>
    </lineage>
</organism>
<dbReference type="EMBL" id="JAQYXL010000006">
    <property type="protein sequence ID" value="MEN3231998.1"/>
    <property type="molecule type" value="Genomic_DNA"/>
</dbReference>